<dbReference type="OrthoDB" id="6612291at2759"/>
<dbReference type="PANTHER" id="PTHR31001">
    <property type="entry name" value="UNCHARACTERIZED TRANSCRIPTIONAL REGULATORY PROTEIN"/>
    <property type="match status" value="1"/>
</dbReference>
<comment type="subcellular location">
    <subcellularLocation>
        <location evidence="1">Nucleus</location>
    </subcellularLocation>
</comment>
<evidence type="ECO:0000313" key="6">
    <source>
        <dbReference type="EMBL" id="KAJ5085414.1"/>
    </source>
</evidence>
<sequence>MALLPWDGPFGNTIKAPSFHTWPFVPDPKDSAVQRLVTDSHNEKARCENSVALQEIISVLRFLPTIKKLLHDYFLLIHTALVPKPIVLQLLDLVCTSLTESGYLGEESDFLINLYDTSRLAKQILYSSTFEVSVSPTMHVKDFSALFCGDNLRVETLGLLYTLAARASLYSSYNDESRDDKFIRELCWCSNSSLRLARELAPQTTDPIGDASLGVWRRLGDLATDLFALGLNREATYSSENIPFFLAEGRRKTFVRAYYLDKIFAMVFNRPPRISSRHADCKLPLDLSDYEIFAVTLKTIGDVKKNLTQDGWNTDRNYRAATWARLRYILGEFREETVEYQIRSTQPADAVKLRDLSGRCHRAWCSLPAHLLYNPACWTSDLPPAVCYMHGKVYLSYLHVHFQVYRLLCEMDSCSYPELLEVSANMLETVVLMANSRNRTFCSPRDLPGIILIYGLPSAVTLMAALEANMRDPSQTLPPSLKPSTVIRNLSVLVSQLESVSSPRETNHVYCLQASKAISRKLDSILDSSTVLAPKADISRPPMDDTSSSFCERLDYPSPAEDMDFDGVDLSELENLDFSAWVIDFDSVTGTSDWNAI</sequence>
<dbReference type="GO" id="GO:0006351">
    <property type="term" value="P:DNA-templated transcription"/>
    <property type="evidence" value="ECO:0007669"/>
    <property type="project" value="InterPro"/>
</dbReference>
<reference evidence="6" key="1">
    <citation type="submission" date="2022-11" db="EMBL/GenBank/DDBJ databases">
        <authorList>
            <person name="Petersen C."/>
        </authorList>
    </citation>
    <scope>NUCLEOTIDE SEQUENCE</scope>
    <source>
        <strain evidence="6">IBT 30761</strain>
    </source>
</reference>
<evidence type="ECO:0000256" key="4">
    <source>
        <dbReference type="ARBA" id="ARBA00023242"/>
    </source>
</evidence>
<evidence type="ECO:0000313" key="7">
    <source>
        <dbReference type="Proteomes" id="UP001149074"/>
    </source>
</evidence>
<keyword evidence="3" id="KW-0804">Transcription</keyword>
<evidence type="ECO:0000256" key="2">
    <source>
        <dbReference type="ARBA" id="ARBA00023015"/>
    </source>
</evidence>
<accession>A0A9W9EPA4</accession>
<dbReference type="CDD" id="cd12148">
    <property type="entry name" value="fungal_TF_MHR"/>
    <property type="match status" value="1"/>
</dbReference>
<proteinExistence type="predicted"/>
<evidence type="ECO:0000259" key="5">
    <source>
        <dbReference type="Pfam" id="PF04082"/>
    </source>
</evidence>
<evidence type="ECO:0000256" key="1">
    <source>
        <dbReference type="ARBA" id="ARBA00004123"/>
    </source>
</evidence>
<dbReference type="Proteomes" id="UP001149074">
    <property type="component" value="Unassembled WGS sequence"/>
</dbReference>
<dbReference type="GO" id="GO:0008270">
    <property type="term" value="F:zinc ion binding"/>
    <property type="evidence" value="ECO:0007669"/>
    <property type="project" value="InterPro"/>
</dbReference>
<gene>
    <name evidence="6" type="ORF">N7532_010185</name>
</gene>
<evidence type="ECO:0000256" key="3">
    <source>
        <dbReference type="ARBA" id="ARBA00023163"/>
    </source>
</evidence>
<name>A0A9W9EPA4_9EURO</name>
<dbReference type="AlphaFoldDB" id="A0A9W9EPA4"/>
<comment type="caution">
    <text evidence="6">The sequence shown here is derived from an EMBL/GenBank/DDBJ whole genome shotgun (WGS) entry which is preliminary data.</text>
</comment>
<dbReference type="InterPro" id="IPR007219">
    <property type="entry name" value="XnlR_reg_dom"/>
</dbReference>
<keyword evidence="2" id="KW-0805">Transcription regulation</keyword>
<dbReference type="GeneID" id="81361655"/>
<dbReference type="EMBL" id="JAPQKI010000010">
    <property type="protein sequence ID" value="KAJ5085414.1"/>
    <property type="molecule type" value="Genomic_DNA"/>
</dbReference>
<keyword evidence="4" id="KW-0539">Nucleus</keyword>
<feature type="domain" description="Xylanolytic transcriptional activator regulatory" evidence="5">
    <location>
        <begin position="228"/>
        <end position="292"/>
    </location>
</feature>
<dbReference type="Pfam" id="PF04082">
    <property type="entry name" value="Fungal_trans"/>
    <property type="match status" value="1"/>
</dbReference>
<organism evidence="6 7">
    <name type="scientific">Penicillium argentinense</name>
    <dbReference type="NCBI Taxonomy" id="1131581"/>
    <lineage>
        <taxon>Eukaryota</taxon>
        <taxon>Fungi</taxon>
        <taxon>Dikarya</taxon>
        <taxon>Ascomycota</taxon>
        <taxon>Pezizomycotina</taxon>
        <taxon>Eurotiomycetes</taxon>
        <taxon>Eurotiomycetidae</taxon>
        <taxon>Eurotiales</taxon>
        <taxon>Aspergillaceae</taxon>
        <taxon>Penicillium</taxon>
    </lineage>
</organism>
<reference evidence="6" key="2">
    <citation type="journal article" date="2023" name="IMA Fungus">
        <title>Comparative genomic study of the Penicillium genus elucidates a diverse pangenome and 15 lateral gene transfer events.</title>
        <authorList>
            <person name="Petersen C."/>
            <person name="Sorensen T."/>
            <person name="Nielsen M.R."/>
            <person name="Sondergaard T.E."/>
            <person name="Sorensen J.L."/>
            <person name="Fitzpatrick D.A."/>
            <person name="Frisvad J.C."/>
            <person name="Nielsen K.L."/>
        </authorList>
    </citation>
    <scope>NUCLEOTIDE SEQUENCE</scope>
    <source>
        <strain evidence="6">IBT 30761</strain>
    </source>
</reference>
<keyword evidence="7" id="KW-1185">Reference proteome</keyword>
<protein>
    <recommendedName>
        <fullName evidence="5">Xylanolytic transcriptional activator regulatory domain-containing protein</fullName>
    </recommendedName>
</protein>
<dbReference type="PANTHER" id="PTHR31001:SF82">
    <property type="entry name" value="ZN(II)2CYS6 TRANSCRIPTION FACTOR (EUROFUNG)"/>
    <property type="match status" value="1"/>
</dbReference>
<dbReference type="RefSeq" id="XP_056470092.1">
    <property type="nucleotide sequence ID" value="XM_056622676.1"/>
</dbReference>
<dbReference type="InterPro" id="IPR050613">
    <property type="entry name" value="Sec_Metabolite_Reg"/>
</dbReference>
<dbReference type="GO" id="GO:0005634">
    <property type="term" value="C:nucleus"/>
    <property type="evidence" value="ECO:0007669"/>
    <property type="project" value="UniProtKB-SubCell"/>
</dbReference>
<dbReference type="GO" id="GO:0003677">
    <property type="term" value="F:DNA binding"/>
    <property type="evidence" value="ECO:0007669"/>
    <property type="project" value="InterPro"/>
</dbReference>